<feature type="non-terminal residue" evidence="2">
    <location>
        <position position="46"/>
    </location>
</feature>
<name>A0A9N9JHD6_9GLOM</name>
<accession>A0A9N9JHD6</accession>
<feature type="region of interest" description="Disordered" evidence="1">
    <location>
        <begin position="1"/>
        <end position="32"/>
    </location>
</feature>
<dbReference type="EMBL" id="CAJVPZ010052804">
    <property type="protein sequence ID" value="CAG8781021.1"/>
    <property type="molecule type" value="Genomic_DNA"/>
</dbReference>
<keyword evidence="3" id="KW-1185">Reference proteome</keyword>
<evidence type="ECO:0000313" key="3">
    <source>
        <dbReference type="Proteomes" id="UP000789396"/>
    </source>
</evidence>
<evidence type="ECO:0000313" key="2">
    <source>
        <dbReference type="EMBL" id="CAG8781021.1"/>
    </source>
</evidence>
<protein>
    <submittedName>
        <fullName evidence="2">4197_t:CDS:1</fullName>
    </submittedName>
</protein>
<reference evidence="2" key="1">
    <citation type="submission" date="2021-06" db="EMBL/GenBank/DDBJ databases">
        <authorList>
            <person name="Kallberg Y."/>
            <person name="Tangrot J."/>
            <person name="Rosling A."/>
        </authorList>
    </citation>
    <scope>NUCLEOTIDE SEQUENCE</scope>
    <source>
        <strain evidence="2">IN212</strain>
    </source>
</reference>
<proteinExistence type="predicted"/>
<dbReference type="AlphaFoldDB" id="A0A9N9JHD6"/>
<gene>
    <name evidence="2" type="ORF">RFULGI_LOCUS15821</name>
</gene>
<organism evidence="2 3">
    <name type="scientific">Racocetra fulgida</name>
    <dbReference type="NCBI Taxonomy" id="60492"/>
    <lineage>
        <taxon>Eukaryota</taxon>
        <taxon>Fungi</taxon>
        <taxon>Fungi incertae sedis</taxon>
        <taxon>Mucoromycota</taxon>
        <taxon>Glomeromycotina</taxon>
        <taxon>Glomeromycetes</taxon>
        <taxon>Diversisporales</taxon>
        <taxon>Gigasporaceae</taxon>
        <taxon>Racocetra</taxon>
    </lineage>
</organism>
<evidence type="ECO:0000256" key="1">
    <source>
        <dbReference type="SAM" id="MobiDB-lite"/>
    </source>
</evidence>
<feature type="non-terminal residue" evidence="2">
    <location>
        <position position="1"/>
    </location>
</feature>
<comment type="caution">
    <text evidence="2">The sequence shown here is derived from an EMBL/GenBank/DDBJ whole genome shotgun (WGS) entry which is preliminary data.</text>
</comment>
<sequence>LCGGGSTRFNATEGGGTGLEEPAFEANSEDICEEVVKNGDDRKLVG</sequence>
<dbReference type="Proteomes" id="UP000789396">
    <property type="component" value="Unassembled WGS sequence"/>
</dbReference>